<feature type="non-terminal residue" evidence="1">
    <location>
        <position position="1"/>
    </location>
</feature>
<organism evidence="1 2">
    <name type="scientific">Prescottella agglutinans</name>
    <dbReference type="NCBI Taxonomy" id="1644129"/>
    <lineage>
        <taxon>Bacteria</taxon>
        <taxon>Bacillati</taxon>
        <taxon>Actinomycetota</taxon>
        <taxon>Actinomycetes</taxon>
        <taxon>Mycobacteriales</taxon>
        <taxon>Nocardiaceae</taxon>
        <taxon>Prescottella</taxon>
    </lineage>
</organism>
<dbReference type="EMBL" id="JARXVC010000030">
    <property type="protein sequence ID" value="MDH6284892.1"/>
    <property type="molecule type" value="Genomic_DNA"/>
</dbReference>
<accession>A0ABT6MKQ1</accession>
<keyword evidence="2" id="KW-1185">Reference proteome</keyword>
<protein>
    <submittedName>
        <fullName evidence="1">Uncharacterized protein</fullName>
    </submittedName>
</protein>
<reference evidence="1 2" key="1">
    <citation type="submission" date="2023-04" db="EMBL/GenBank/DDBJ databases">
        <title>Forest soil microbial communities from Buena Vista Peninsula, Colon Province, Panama.</title>
        <authorList>
            <person name="Bouskill N."/>
        </authorList>
    </citation>
    <scope>NUCLEOTIDE SEQUENCE [LARGE SCALE GENOMIC DNA]</scope>
    <source>
        <strain evidence="1 2">CFH S0262</strain>
    </source>
</reference>
<proteinExistence type="predicted"/>
<evidence type="ECO:0000313" key="2">
    <source>
        <dbReference type="Proteomes" id="UP001160334"/>
    </source>
</evidence>
<comment type="caution">
    <text evidence="1">The sequence shown here is derived from an EMBL/GenBank/DDBJ whole genome shotgun (WGS) entry which is preliminary data.</text>
</comment>
<gene>
    <name evidence="1" type="ORF">M2280_006156</name>
</gene>
<name>A0ABT6MKQ1_9NOCA</name>
<evidence type="ECO:0000313" key="1">
    <source>
        <dbReference type="EMBL" id="MDH6284892.1"/>
    </source>
</evidence>
<dbReference type="Proteomes" id="UP001160334">
    <property type="component" value="Unassembled WGS sequence"/>
</dbReference>
<sequence length="38" mass="4217">LGGVHLDRRCSIDRVVRGASRGKEICGHFTLRTGTYQT</sequence>